<evidence type="ECO:0000256" key="4">
    <source>
        <dbReference type="ARBA" id="ARBA00022795"/>
    </source>
</evidence>
<keyword evidence="9" id="KW-0966">Cell projection</keyword>
<name>A0ABW4SBK8_9BACL</name>
<keyword evidence="10" id="KW-1185">Reference proteome</keyword>
<proteinExistence type="inferred from homology"/>
<dbReference type="RefSeq" id="WP_381535519.1">
    <property type="nucleotide sequence ID" value="NZ_JBHUGI010000004.1"/>
</dbReference>
<feature type="region of interest" description="Disordered" evidence="7">
    <location>
        <begin position="1"/>
        <end position="33"/>
    </location>
</feature>
<protein>
    <recommendedName>
        <fullName evidence="2">Negative regulator of flagellin synthesis</fullName>
    </recommendedName>
</protein>
<evidence type="ECO:0000256" key="2">
    <source>
        <dbReference type="ARBA" id="ARBA00017823"/>
    </source>
</evidence>
<accession>A0ABW4SBK8</accession>
<feature type="compositionally biased region" description="Basic and acidic residues" evidence="7">
    <location>
        <begin position="20"/>
        <end position="33"/>
    </location>
</feature>
<comment type="caution">
    <text evidence="9">The sequence shown here is derived from an EMBL/GenBank/DDBJ whole genome shotgun (WGS) entry which is preliminary data.</text>
</comment>
<evidence type="ECO:0000256" key="1">
    <source>
        <dbReference type="ARBA" id="ARBA00005322"/>
    </source>
</evidence>
<sequence length="87" mass="10033">MKINNFNMPPVNPYKANQQKVEKTETKVQKQTDKLEISNEAKQLSGIPSFSVERNERVQEIKAQVDAGTYKVDPETIAKNLMNYYKN</sequence>
<evidence type="ECO:0000313" key="10">
    <source>
        <dbReference type="Proteomes" id="UP001597218"/>
    </source>
</evidence>
<dbReference type="Pfam" id="PF04316">
    <property type="entry name" value="FlgM"/>
    <property type="match status" value="1"/>
</dbReference>
<feature type="domain" description="Anti-sigma-28 factor FlgM C-terminal" evidence="8">
    <location>
        <begin position="33"/>
        <end position="83"/>
    </location>
</feature>
<organism evidence="9 10">
    <name type="scientific">Sporosarcina siberiensis</name>
    <dbReference type="NCBI Taxonomy" id="1365606"/>
    <lineage>
        <taxon>Bacteria</taxon>
        <taxon>Bacillati</taxon>
        <taxon>Bacillota</taxon>
        <taxon>Bacilli</taxon>
        <taxon>Bacillales</taxon>
        <taxon>Caryophanaceae</taxon>
        <taxon>Sporosarcina</taxon>
    </lineage>
</organism>
<dbReference type="EMBL" id="JBHUGI010000004">
    <property type="protein sequence ID" value="MFD1926867.1"/>
    <property type="molecule type" value="Genomic_DNA"/>
</dbReference>
<evidence type="ECO:0000256" key="7">
    <source>
        <dbReference type="SAM" id="MobiDB-lite"/>
    </source>
</evidence>
<gene>
    <name evidence="9" type="primary">flgM</name>
    <name evidence="9" type="ORF">ACFSFY_02100</name>
</gene>
<dbReference type="Proteomes" id="UP001597218">
    <property type="component" value="Unassembled WGS sequence"/>
</dbReference>
<evidence type="ECO:0000256" key="5">
    <source>
        <dbReference type="ARBA" id="ARBA00023015"/>
    </source>
</evidence>
<dbReference type="InterPro" id="IPR035890">
    <property type="entry name" value="Anti-sigma-28_factor_FlgM_sf"/>
</dbReference>
<keyword evidence="3" id="KW-0678">Repressor</keyword>
<keyword evidence="9" id="KW-0282">Flagellum</keyword>
<dbReference type="InterPro" id="IPR031316">
    <property type="entry name" value="FlgM_C"/>
</dbReference>
<evidence type="ECO:0000259" key="8">
    <source>
        <dbReference type="Pfam" id="PF04316"/>
    </source>
</evidence>
<keyword evidence="4" id="KW-1005">Bacterial flagellum biogenesis</keyword>
<keyword evidence="6" id="KW-0804">Transcription</keyword>
<evidence type="ECO:0000256" key="3">
    <source>
        <dbReference type="ARBA" id="ARBA00022491"/>
    </source>
</evidence>
<evidence type="ECO:0000313" key="9">
    <source>
        <dbReference type="EMBL" id="MFD1926867.1"/>
    </source>
</evidence>
<dbReference type="SUPFAM" id="SSF101498">
    <property type="entry name" value="Anti-sigma factor FlgM"/>
    <property type="match status" value="1"/>
</dbReference>
<dbReference type="InterPro" id="IPR007412">
    <property type="entry name" value="FlgM"/>
</dbReference>
<reference evidence="10" key="1">
    <citation type="journal article" date="2019" name="Int. J. Syst. Evol. Microbiol.">
        <title>The Global Catalogue of Microorganisms (GCM) 10K type strain sequencing project: providing services to taxonomists for standard genome sequencing and annotation.</title>
        <authorList>
            <consortium name="The Broad Institute Genomics Platform"/>
            <consortium name="The Broad Institute Genome Sequencing Center for Infectious Disease"/>
            <person name="Wu L."/>
            <person name="Ma J."/>
        </authorList>
    </citation>
    <scope>NUCLEOTIDE SEQUENCE [LARGE SCALE GENOMIC DNA]</scope>
    <source>
        <strain evidence="10">CGMCC 4.7177</strain>
    </source>
</reference>
<keyword evidence="5" id="KW-0805">Transcription regulation</keyword>
<comment type="similarity">
    <text evidence="1">Belongs to the FlgM family.</text>
</comment>
<evidence type="ECO:0000256" key="6">
    <source>
        <dbReference type="ARBA" id="ARBA00023163"/>
    </source>
</evidence>
<dbReference type="NCBIfam" id="TIGR03824">
    <property type="entry name" value="FlgM_jcvi"/>
    <property type="match status" value="1"/>
</dbReference>
<keyword evidence="9" id="KW-0969">Cilium</keyword>